<dbReference type="Gene3D" id="3.30.450.30">
    <property type="entry name" value="Dynein light chain 2a, cytoplasmic"/>
    <property type="match status" value="1"/>
</dbReference>
<dbReference type="InterPro" id="IPR004942">
    <property type="entry name" value="Roadblock/LAMTOR2_dom"/>
</dbReference>
<dbReference type="Proteomes" id="UP001175261">
    <property type="component" value="Unassembled WGS sequence"/>
</dbReference>
<dbReference type="Pfam" id="PF03259">
    <property type="entry name" value="Robl_LC7"/>
    <property type="match status" value="1"/>
</dbReference>
<dbReference type="SUPFAM" id="SSF103196">
    <property type="entry name" value="Roadblock/LC7 domain"/>
    <property type="match status" value="1"/>
</dbReference>
<dbReference type="EMBL" id="JAPDFR010000001">
    <property type="protein sequence ID" value="KAK0390886.1"/>
    <property type="molecule type" value="Genomic_DNA"/>
</dbReference>
<accession>A0AA39LAS0</accession>
<dbReference type="SMART" id="SM00960">
    <property type="entry name" value="Robl_LC7"/>
    <property type="match status" value="1"/>
</dbReference>
<evidence type="ECO:0000259" key="3">
    <source>
        <dbReference type="SMART" id="SM00960"/>
    </source>
</evidence>
<feature type="compositionally biased region" description="Low complexity" evidence="2">
    <location>
        <begin position="57"/>
        <end position="69"/>
    </location>
</feature>
<evidence type="ECO:0000313" key="5">
    <source>
        <dbReference type="Proteomes" id="UP001175261"/>
    </source>
</evidence>
<evidence type="ECO:0000256" key="2">
    <source>
        <dbReference type="SAM" id="MobiDB-lite"/>
    </source>
</evidence>
<comment type="caution">
    <text evidence="4">The sequence shown here is derived from an EMBL/GenBank/DDBJ whole genome shotgun (WGS) entry which is preliminary data.</text>
</comment>
<dbReference type="PANTHER" id="PTHR10779">
    <property type="entry name" value="DYNEIN LIGHT CHAIN ROADBLOCK"/>
    <property type="match status" value="1"/>
</dbReference>
<evidence type="ECO:0000256" key="1">
    <source>
        <dbReference type="ARBA" id="ARBA00007191"/>
    </source>
</evidence>
<feature type="domain" description="Roadblock/LAMTOR2" evidence="3">
    <location>
        <begin position="16"/>
        <end position="135"/>
    </location>
</feature>
<gene>
    <name evidence="4" type="ORF">NLU13_0389</name>
</gene>
<sequence length="140" mass="15556">MRYFVPPTRVNGQDALEERLGRLTRKPGVRASLVLDRQTGAILKTSGDASALLTAKSRTSSTATTLATAEAPAPEDKESQGMEDFAAMIWTFVKQSSRFVEDVDQEDEMRLLRLRTKKQELVIVPDPKYLLVVVHETPPA</sequence>
<name>A0AA39LAS0_SARSR</name>
<protein>
    <recommendedName>
        <fullName evidence="3">Roadblock/LAMTOR2 domain-containing protein</fullName>
    </recommendedName>
</protein>
<comment type="similarity">
    <text evidence="1">Belongs to the GAMAD family.</text>
</comment>
<reference evidence="4" key="1">
    <citation type="submission" date="2022-10" db="EMBL/GenBank/DDBJ databases">
        <title>Determination and structural analysis of whole genome sequence of Sarocladium strictum F4-1.</title>
        <authorList>
            <person name="Hu L."/>
            <person name="Jiang Y."/>
        </authorList>
    </citation>
    <scope>NUCLEOTIDE SEQUENCE</scope>
    <source>
        <strain evidence="4">F4-1</strain>
    </source>
</reference>
<proteinExistence type="inferred from homology"/>
<keyword evidence="5" id="KW-1185">Reference proteome</keyword>
<feature type="region of interest" description="Disordered" evidence="2">
    <location>
        <begin position="57"/>
        <end position="79"/>
    </location>
</feature>
<dbReference type="AlphaFoldDB" id="A0AA39LAS0"/>
<organism evidence="4 5">
    <name type="scientific">Sarocladium strictum</name>
    <name type="common">Black bundle disease fungus</name>
    <name type="synonym">Acremonium strictum</name>
    <dbReference type="NCBI Taxonomy" id="5046"/>
    <lineage>
        <taxon>Eukaryota</taxon>
        <taxon>Fungi</taxon>
        <taxon>Dikarya</taxon>
        <taxon>Ascomycota</taxon>
        <taxon>Pezizomycotina</taxon>
        <taxon>Sordariomycetes</taxon>
        <taxon>Hypocreomycetidae</taxon>
        <taxon>Hypocreales</taxon>
        <taxon>Sarocladiaceae</taxon>
        <taxon>Sarocladium</taxon>
    </lineage>
</organism>
<evidence type="ECO:0000313" key="4">
    <source>
        <dbReference type="EMBL" id="KAK0390886.1"/>
    </source>
</evidence>